<gene>
    <name evidence="5" type="ORF">PCAR00345_LOCUS3344</name>
</gene>
<protein>
    <submittedName>
        <fullName evidence="5">Uncharacterized protein</fullName>
    </submittedName>
</protein>
<dbReference type="PANTHER" id="PTHR24189:SF50">
    <property type="entry name" value="ANKYRIN REPEAT AND SOCS BOX PROTEIN 2"/>
    <property type="match status" value="1"/>
</dbReference>
<feature type="region of interest" description="Disordered" evidence="4">
    <location>
        <begin position="1"/>
        <end position="37"/>
    </location>
</feature>
<accession>A0A7S4ETE5</accession>
<evidence type="ECO:0000313" key="5">
    <source>
        <dbReference type="EMBL" id="CAE0750759.1"/>
    </source>
</evidence>
<keyword evidence="2 3" id="KW-0040">ANK repeat</keyword>
<sequence>MDGGGHKTPEHGQKRAKVNGEVVRTNATDGDKHEVKEETDSAVDAAASELEEWFAAARFGDLPMLSKMARSDIINTQDSDGSTALFKATSRNRLEACTVLLASGADPSIKTNSGETPLHMAARWGYSELARLLIDAGASAYDSSSTGETPFGLAKLNRKRKVREIDQLLHVLAILACCLMRSLSITLPQVLAIIQGTADLAPKRLSTQGSSVAAAVAPKAALSAESVDLEPSTTSSPWGYCSIQ</sequence>
<reference evidence="5" key="1">
    <citation type="submission" date="2021-01" db="EMBL/GenBank/DDBJ databases">
        <authorList>
            <person name="Corre E."/>
            <person name="Pelletier E."/>
            <person name="Niang G."/>
            <person name="Scheremetjew M."/>
            <person name="Finn R."/>
            <person name="Kale V."/>
            <person name="Holt S."/>
            <person name="Cochrane G."/>
            <person name="Meng A."/>
            <person name="Brown T."/>
            <person name="Cohen L."/>
        </authorList>
    </citation>
    <scope>NUCLEOTIDE SEQUENCE</scope>
    <source>
        <strain evidence="5">CCMP645</strain>
    </source>
</reference>
<evidence type="ECO:0000256" key="1">
    <source>
        <dbReference type="ARBA" id="ARBA00022737"/>
    </source>
</evidence>
<feature type="compositionally biased region" description="Basic and acidic residues" evidence="4">
    <location>
        <begin position="1"/>
        <end position="13"/>
    </location>
</feature>
<dbReference type="Pfam" id="PF12796">
    <property type="entry name" value="Ank_2"/>
    <property type="match status" value="1"/>
</dbReference>
<evidence type="ECO:0000256" key="2">
    <source>
        <dbReference type="ARBA" id="ARBA00023043"/>
    </source>
</evidence>
<dbReference type="Gene3D" id="1.25.40.20">
    <property type="entry name" value="Ankyrin repeat-containing domain"/>
    <property type="match status" value="1"/>
</dbReference>
<dbReference type="InterPro" id="IPR036770">
    <property type="entry name" value="Ankyrin_rpt-contain_sf"/>
</dbReference>
<dbReference type="AlphaFoldDB" id="A0A7S4ETE5"/>
<feature type="repeat" description="ANK" evidence="3">
    <location>
        <begin position="80"/>
        <end position="112"/>
    </location>
</feature>
<dbReference type="PROSITE" id="PS50297">
    <property type="entry name" value="ANK_REP_REGION"/>
    <property type="match status" value="1"/>
</dbReference>
<dbReference type="InterPro" id="IPR050745">
    <property type="entry name" value="Multifunctional_regulatory"/>
</dbReference>
<dbReference type="InterPro" id="IPR002110">
    <property type="entry name" value="Ankyrin_rpt"/>
</dbReference>
<dbReference type="SUPFAM" id="SSF48403">
    <property type="entry name" value="Ankyrin repeat"/>
    <property type="match status" value="1"/>
</dbReference>
<dbReference type="SMART" id="SM00248">
    <property type="entry name" value="ANK"/>
    <property type="match status" value="2"/>
</dbReference>
<proteinExistence type="predicted"/>
<evidence type="ECO:0000256" key="3">
    <source>
        <dbReference type="PROSITE-ProRule" id="PRU00023"/>
    </source>
</evidence>
<keyword evidence="1" id="KW-0677">Repeat</keyword>
<dbReference type="EMBL" id="HBIZ01005846">
    <property type="protein sequence ID" value="CAE0750759.1"/>
    <property type="molecule type" value="Transcribed_RNA"/>
</dbReference>
<feature type="repeat" description="ANK" evidence="3">
    <location>
        <begin position="113"/>
        <end position="145"/>
    </location>
</feature>
<dbReference type="PROSITE" id="PS50088">
    <property type="entry name" value="ANK_REPEAT"/>
    <property type="match status" value="2"/>
</dbReference>
<dbReference type="PANTHER" id="PTHR24189">
    <property type="entry name" value="MYOTROPHIN"/>
    <property type="match status" value="1"/>
</dbReference>
<name>A0A7S4ETE5_CHRCT</name>
<evidence type="ECO:0000256" key="4">
    <source>
        <dbReference type="SAM" id="MobiDB-lite"/>
    </source>
</evidence>
<organism evidence="5">
    <name type="scientific">Chrysotila carterae</name>
    <name type="common">Marine alga</name>
    <name type="synonym">Syracosphaera carterae</name>
    <dbReference type="NCBI Taxonomy" id="13221"/>
    <lineage>
        <taxon>Eukaryota</taxon>
        <taxon>Haptista</taxon>
        <taxon>Haptophyta</taxon>
        <taxon>Prymnesiophyceae</taxon>
        <taxon>Isochrysidales</taxon>
        <taxon>Isochrysidaceae</taxon>
        <taxon>Chrysotila</taxon>
    </lineage>
</organism>